<accession>A0ABU1S6H2</accession>
<dbReference type="Proteomes" id="UP001261871">
    <property type="component" value="Unassembled WGS sequence"/>
</dbReference>
<comment type="caution">
    <text evidence="1">The sequence shown here is derived from an EMBL/GenBank/DDBJ whole genome shotgun (WGS) entry which is preliminary data.</text>
</comment>
<protein>
    <submittedName>
        <fullName evidence="1">Uncharacterized protein</fullName>
    </submittedName>
</protein>
<dbReference type="EMBL" id="JAVDTX010000008">
    <property type="protein sequence ID" value="MDR6846639.1"/>
    <property type="molecule type" value="Genomic_DNA"/>
</dbReference>
<evidence type="ECO:0000313" key="2">
    <source>
        <dbReference type="Proteomes" id="UP001261871"/>
    </source>
</evidence>
<name>A0ABU1S6H2_9FLAO</name>
<keyword evidence="2" id="KW-1185">Reference proteome</keyword>
<organism evidence="1 2">
    <name type="scientific">Flavobacterium granuli</name>
    <dbReference type="NCBI Taxonomy" id="280093"/>
    <lineage>
        <taxon>Bacteria</taxon>
        <taxon>Pseudomonadati</taxon>
        <taxon>Bacteroidota</taxon>
        <taxon>Flavobacteriia</taxon>
        <taxon>Flavobacteriales</taxon>
        <taxon>Flavobacteriaceae</taxon>
        <taxon>Flavobacterium</taxon>
    </lineage>
</organism>
<evidence type="ECO:0000313" key="1">
    <source>
        <dbReference type="EMBL" id="MDR6846639.1"/>
    </source>
</evidence>
<sequence>MHVKKIDFILNFRKKYLHRNLPPKNHTHYPNNQGVPPARKKGYLLCCQGPFS</sequence>
<proteinExistence type="predicted"/>
<reference evidence="1 2" key="1">
    <citation type="submission" date="2023-07" db="EMBL/GenBank/DDBJ databases">
        <title>Sorghum-associated microbial communities from plants grown in Nebraska, USA.</title>
        <authorList>
            <person name="Schachtman D."/>
        </authorList>
    </citation>
    <scope>NUCLEOTIDE SEQUENCE [LARGE SCALE GENOMIC DNA]</scope>
    <source>
        <strain evidence="1 2">BE124</strain>
    </source>
</reference>
<gene>
    <name evidence="1" type="ORF">J2W95_003358</name>
</gene>